<dbReference type="OrthoDB" id="9919807at2"/>
<evidence type="ECO:0000256" key="1">
    <source>
        <dbReference type="SAM" id="Phobius"/>
    </source>
</evidence>
<reference evidence="2 3" key="1">
    <citation type="submission" date="2019-01" db="EMBL/GenBank/DDBJ databases">
        <title>Genome sequencing of strain DFW100M-13.</title>
        <authorList>
            <person name="Heo J."/>
            <person name="Kim S.-J."/>
            <person name="Kim J.-S."/>
            <person name="Hong S.-B."/>
            <person name="Kwon S.-W."/>
        </authorList>
    </citation>
    <scope>NUCLEOTIDE SEQUENCE [LARGE SCALE GENOMIC DNA]</scope>
    <source>
        <strain evidence="2 3">DFW100M-13</strain>
    </source>
</reference>
<dbReference type="EMBL" id="CP035494">
    <property type="protein sequence ID" value="QAY61513.1"/>
    <property type="molecule type" value="Genomic_DNA"/>
</dbReference>
<dbReference type="KEGG" id="mprt:ET475_17115"/>
<feature type="transmembrane region" description="Helical" evidence="1">
    <location>
        <begin position="20"/>
        <end position="43"/>
    </location>
</feature>
<keyword evidence="3" id="KW-1185">Reference proteome</keyword>
<name>A0A4P6EIT8_9MICO</name>
<keyword evidence="1" id="KW-0812">Transmembrane</keyword>
<feature type="transmembrane region" description="Helical" evidence="1">
    <location>
        <begin position="55"/>
        <end position="79"/>
    </location>
</feature>
<dbReference type="AlphaFoldDB" id="A0A4P6EIT8"/>
<keyword evidence="1" id="KW-1133">Transmembrane helix</keyword>
<feature type="transmembrane region" description="Helical" evidence="1">
    <location>
        <begin position="108"/>
        <end position="126"/>
    </location>
</feature>
<gene>
    <name evidence="2" type="ORF">ET475_17115</name>
</gene>
<sequence length="159" mass="16696">MSEHTSNGHPARTGSSVQRVLLIVLAAAVGAGVFGVTAWPIGLRDDDPSAVGPTIAAFSVLWSALIGGAMAATLAWAILIGRHSPHTQRANSRDSIERSQSERARAGAFTDVLFVAAGGLLLVSLLRVDASALLALSLLMAVGLLDFSVRYWVLKHRES</sequence>
<feature type="transmembrane region" description="Helical" evidence="1">
    <location>
        <begin position="132"/>
        <end position="153"/>
    </location>
</feature>
<dbReference type="Proteomes" id="UP000293995">
    <property type="component" value="Chromosome"/>
</dbReference>
<accession>A0A4P6EIT8</accession>
<evidence type="ECO:0000313" key="3">
    <source>
        <dbReference type="Proteomes" id="UP000293995"/>
    </source>
</evidence>
<evidence type="ECO:0000313" key="2">
    <source>
        <dbReference type="EMBL" id="QAY61513.1"/>
    </source>
</evidence>
<dbReference type="RefSeq" id="WP_129393103.1">
    <property type="nucleotide sequence ID" value="NZ_CP035494.1"/>
</dbReference>
<organism evidence="2 3">
    <name type="scientific">Microbacterium protaetiae</name>
    <dbReference type="NCBI Taxonomy" id="2509458"/>
    <lineage>
        <taxon>Bacteria</taxon>
        <taxon>Bacillati</taxon>
        <taxon>Actinomycetota</taxon>
        <taxon>Actinomycetes</taxon>
        <taxon>Micrococcales</taxon>
        <taxon>Microbacteriaceae</taxon>
        <taxon>Microbacterium</taxon>
    </lineage>
</organism>
<protein>
    <submittedName>
        <fullName evidence="2">Uncharacterized protein</fullName>
    </submittedName>
</protein>
<keyword evidence="1" id="KW-0472">Membrane</keyword>
<proteinExistence type="predicted"/>